<name>A0ABD3NDB1_9STRA</name>
<dbReference type="InterPro" id="IPR006671">
    <property type="entry name" value="Cyclin_N"/>
</dbReference>
<dbReference type="InterPro" id="IPR036915">
    <property type="entry name" value="Cyclin-like_sf"/>
</dbReference>
<gene>
    <name evidence="3" type="ORF">ACHAWO_004947</name>
</gene>
<evidence type="ECO:0000259" key="2">
    <source>
        <dbReference type="Pfam" id="PF00134"/>
    </source>
</evidence>
<dbReference type="Proteomes" id="UP001530400">
    <property type="component" value="Unassembled WGS sequence"/>
</dbReference>
<evidence type="ECO:0000313" key="4">
    <source>
        <dbReference type="Proteomes" id="UP001530400"/>
    </source>
</evidence>
<reference evidence="3 4" key="1">
    <citation type="submission" date="2024-10" db="EMBL/GenBank/DDBJ databases">
        <title>Updated reference genomes for cyclostephanoid diatoms.</title>
        <authorList>
            <person name="Roberts W.R."/>
            <person name="Alverson A.J."/>
        </authorList>
    </citation>
    <scope>NUCLEOTIDE SEQUENCE [LARGE SCALE GENOMIC DNA]</scope>
    <source>
        <strain evidence="3 4">AJA010-31</strain>
    </source>
</reference>
<comment type="caution">
    <text evidence="3">The sequence shown here is derived from an EMBL/GenBank/DDBJ whole genome shotgun (WGS) entry which is preliminary data.</text>
</comment>
<dbReference type="InterPro" id="IPR039361">
    <property type="entry name" value="Cyclin"/>
</dbReference>
<accession>A0ABD3NDB1</accession>
<dbReference type="PANTHER" id="PTHR10177">
    <property type="entry name" value="CYCLINS"/>
    <property type="match status" value="1"/>
</dbReference>
<dbReference type="FunFam" id="1.10.472.10:FF:000093">
    <property type="entry name" value="Predicted protein"/>
    <property type="match status" value="1"/>
</dbReference>
<evidence type="ECO:0000256" key="1">
    <source>
        <dbReference type="SAM" id="MobiDB-lite"/>
    </source>
</evidence>
<dbReference type="Gene3D" id="1.10.472.10">
    <property type="entry name" value="Cyclin-like"/>
    <property type="match status" value="2"/>
</dbReference>
<proteinExistence type="predicted"/>
<protein>
    <recommendedName>
        <fullName evidence="2">Cyclin N-terminal domain-containing protein</fullName>
    </recommendedName>
</protein>
<organism evidence="3 4">
    <name type="scientific">Cyclotella atomus</name>
    <dbReference type="NCBI Taxonomy" id="382360"/>
    <lineage>
        <taxon>Eukaryota</taxon>
        <taxon>Sar</taxon>
        <taxon>Stramenopiles</taxon>
        <taxon>Ochrophyta</taxon>
        <taxon>Bacillariophyta</taxon>
        <taxon>Coscinodiscophyceae</taxon>
        <taxon>Thalassiosirophycidae</taxon>
        <taxon>Stephanodiscales</taxon>
        <taxon>Stephanodiscaceae</taxon>
        <taxon>Cyclotella</taxon>
    </lineage>
</organism>
<feature type="region of interest" description="Disordered" evidence="1">
    <location>
        <begin position="1"/>
        <end position="27"/>
    </location>
</feature>
<evidence type="ECO:0000313" key="3">
    <source>
        <dbReference type="EMBL" id="KAL3773378.1"/>
    </source>
</evidence>
<dbReference type="Pfam" id="PF00134">
    <property type="entry name" value="Cyclin_N"/>
    <property type="match status" value="1"/>
</dbReference>
<dbReference type="EMBL" id="JALLPJ020001236">
    <property type="protein sequence ID" value="KAL3773378.1"/>
    <property type="molecule type" value="Genomic_DNA"/>
</dbReference>
<dbReference type="AlphaFoldDB" id="A0ABD3NDB1"/>
<dbReference type="SUPFAM" id="SSF47954">
    <property type="entry name" value="Cyclin-like"/>
    <property type="match status" value="1"/>
</dbReference>
<sequence>MNALRNNGLDGHSSGSYEPPPKRSRTATFQPCKGDHCSLSCQIADILSVIEVMKVQQATTYKSFHYLEQTKVSAEDRKALCQWGFDIMDACKLNHDVAMIAIGYFDRFLSKRGLPVVEACLDNQREFQLAFVTCLVLALKGRAGMGIEPKFVAEAMCEGMYLPEEIIALEIDILRTLGWRLNGPTASDFIKHFIELLPTGFDEEVASSLHDLACEKVKMGLLDYRLSLELPSHLALASISSLFQDINDEEQEKLGLSSWISRISCLMATSGLGAL</sequence>
<keyword evidence="4" id="KW-1185">Reference proteome</keyword>
<feature type="domain" description="Cyclin N-terminal" evidence="2">
    <location>
        <begin position="49"/>
        <end position="182"/>
    </location>
</feature>